<dbReference type="Proteomes" id="UP000034539">
    <property type="component" value="Unassembled WGS sequence"/>
</dbReference>
<comment type="caution">
    <text evidence="1">The sequence shown here is derived from an EMBL/GenBank/DDBJ whole genome shotgun (WGS) entry which is preliminary data.</text>
</comment>
<gene>
    <name evidence="1" type="ORF">UT63_C0046G0008</name>
</gene>
<evidence type="ECO:0000313" key="1">
    <source>
        <dbReference type="EMBL" id="KKR32343.1"/>
    </source>
</evidence>
<reference evidence="1 2" key="1">
    <citation type="journal article" date="2015" name="Nature">
        <title>rRNA introns, odd ribosomes, and small enigmatic genomes across a large radiation of phyla.</title>
        <authorList>
            <person name="Brown C.T."/>
            <person name="Hug L.A."/>
            <person name="Thomas B.C."/>
            <person name="Sharon I."/>
            <person name="Castelle C.J."/>
            <person name="Singh A."/>
            <person name="Wilkins M.J."/>
            <person name="Williams K.H."/>
            <person name="Banfield J.F."/>
        </authorList>
    </citation>
    <scope>NUCLEOTIDE SEQUENCE [LARGE SCALE GENOMIC DNA]</scope>
</reference>
<name>A0A0G0PWQ9_9BACT</name>
<protein>
    <submittedName>
        <fullName evidence="1">Uncharacterized protein</fullName>
    </submittedName>
</protein>
<sequence length="29" mass="3435">MGLVLYELFPLEIVMKILLEVRQKGEDEE</sequence>
<accession>A0A0G0PWQ9</accession>
<dbReference type="AlphaFoldDB" id="A0A0G0PWQ9"/>
<dbReference type="EMBL" id="LBXN01000046">
    <property type="protein sequence ID" value="KKR32343.1"/>
    <property type="molecule type" value="Genomic_DNA"/>
</dbReference>
<evidence type="ECO:0000313" key="2">
    <source>
        <dbReference type="Proteomes" id="UP000034539"/>
    </source>
</evidence>
<proteinExistence type="predicted"/>
<organism evidence="1 2">
    <name type="scientific">Candidatus Gottesmanbacteria bacterium GW2011_GWC2_39_8</name>
    <dbReference type="NCBI Taxonomy" id="1618450"/>
    <lineage>
        <taxon>Bacteria</taxon>
        <taxon>Candidatus Gottesmaniibacteriota</taxon>
    </lineage>
</organism>